<feature type="domain" description="Nudix hydrolase" evidence="2">
    <location>
        <begin position="11"/>
        <end position="138"/>
    </location>
</feature>
<dbReference type="RefSeq" id="WP_351084556.1">
    <property type="nucleotide sequence ID" value="NZ_JBEOZG010000026.1"/>
</dbReference>
<dbReference type="EC" id="3.6.-.-" evidence="3"/>
<dbReference type="InterPro" id="IPR051325">
    <property type="entry name" value="Nudix_hydrolase_domain"/>
</dbReference>
<dbReference type="PROSITE" id="PS00893">
    <property type="entry name" value="NUDIX_BOX"/>
    <property type="match status" value="1"/>
</dbReference>
<comment type="caution">
    <text evidence="3">The sequence shown here is derived from an EMBL/GenBank/DDBJ whole genome shotgun (WGS) entry which is preliminary data.</text>
</comment>
<gene>
    <name evidence="3" type="ORF">ACFY1D_34155</name>
</gene>
<keyword evidence="4" id="KW-1185">Reference proteome</keyword>
<organism evidence="3 4">
    <name type="scientific">Streptomyces bluensis</name>
    <dbReference type="NCBI Taxonomy" id="33897"/>
    <lineage>
        <taxon>Bacteria</taxon>
        <taxon>Bacillati</taxon>
        <taxon>Actinomycetota</taxon>
        <taxon>Actinomycetes</taxon>
        <taxon>Kitasatosporales</taxon>
        <taxon>Streptomycetaceae</taxon>
        <taxon>Streptomyces</taxon>
    </lineage>
</organism>
<sequence length="146" mass="16227">MTDTDSTGRGDTILAAGCVLWRRAASGGVELALVFRPRWSDWSWPKGKTKKGETARAAALREVREETGHTCRLGSRLPTSRYVDHAGRDKEVRYWAAEATGGTFTPNSEVSELVWLSPDRARARLTYERDTELIPLALKAIGIDPR</sequence>
<dbReference type="InterPro" id="IPR015797">
    <property type="entry name" value="NUDIX_hydrolase-like_dom_sf"/>
</dbReference>
<evidence type="ECO:0000313" key="4">
    <source>
        <dbReference type="Proteomes" id="UP001602058"/>
    </source>
</evidence>
<name>A0ABW6USS9_9ACTN</name>
<dbReference type="SUPFAM" id="SSF55811">
    <property type="entry name" value="Nudix"/>
    <property type="match status" value="1"/>
</dbReference>
<evidence type="ECO:0000259" key="2">
    <source>
        <dbReference type="PROSITE" id="PS51462"/>
    </source>
</evidence>
<dbReference type="GO" id="GO:0016787">
    <property type="term" value="F:hydrolase activity"/>
    <property type="evidence" value="ECO:0007669"/>
    <property type="project" value="UniProtKB-KW"/>
</dbReference>
<keyword evidence="1 3" id="KW-0378">Hydrolase</keyword>
<dbReference type="InterPro" id="IPR000086">
    <property type="entry name" value="NUDIX_hydrolase_dom"/>
</dbReference>
<dbReference type="InterPro" id="IPR020084">
    <property type="entry name" value="NUDIX_hydrolase_CS"/>
</dbReference>
<proteinExistence type="predicted"/>
<dbReference type="PANTHER" id="PTHR21340:SF0">
    <property type="entry name" value="BIS(5'-NUCLEOSYL)-TETRAPHOSPHATASE [ASYMMETRICAL]"/>
    <property type="match status" value="1"/>
</dbReference>
<evidence type="ECO:0000256" key="1">
    <source>
        <dbReference type="ARBA" id="ARBA00022801"/>
    </source>
</evidence>
<protein>
    <submittedName>
        <fullName evidence="3">NUDIX hydrolase</fullName>
        <ecNumber evidence="3">3.6.-.-</ecNumber>
    </submittedName>
</protein>
<accession>A0ABW6USS9</accession>
<evidence type="ECO:0000313" key="3">
    <source>
        <dbReference type="EMBL" id="MFF4526436.1"/>
    </source>
</evidence>
<dbReference type="EMBL" id="JBIAWJ010000025">
    <property type="protein sequence ID" value="MFF4526436.1"/>
    <property type="molecule type" value="Genomic_DNA"/>
</dbReference>
<dbReference type="Proteomes" id="UP001602058">
    <property type="component" value="Unassembled WGS sequence"/>
</dbReference>
<dbReference type="PROSITE" id="PS51462">
    <property type="entry name" value="NUDIX"/>
    <property type="match status" value="1"/>
</dbReference>
<dbReference type="Pfam" id="PF00293">
    <property type="entry name" value="NUDIX"/>
    <property type="match status" value="1"/>
</dbReference>
<reference evidence="3 4" key="1">
    <citation type="submission" date="2024-10" db="EMBL/GenBank/DDBJ databases">
        <title>The Natural Products Discovery Center: Release of the First 8490 Sequenced Strains for Exploring Actinobacteria Biosynthetic Diversity.</title>
        <authorList>
            <person name="Kalkreuter E."/>
            <person name="Kautsar S.A."/>
            <person name="Yang D."/>
            <person name="Bader C.D."/>
            <person name="Teijaro C.N."/>
            <person name="Fluegel L."/>
            <person name="Davis C.M."/>
            <person name="Simpson J.R."/>
            <person name="Lauterbach L."/>
            <person name="Steele A.D."/>
            <person name="Gui C."/>
            <person name="Meng S."/>
            <person name="Li G."/>
            <person name="Viehrig K."/>
            <person name="Ye F."/>
            <person name="Su P."/>
            <person name="Kiefer A.F."/>
            <person name="Nichols A."/>
            <person name="Cepeda A.J."/>
            <person name="Yan W."/>
            <person name="Fan B."/>
            <person name="Jiang Y."/>
            <person name="Adhikari A."/>
            <person name="Zheng C.-J."/>
            <person name="Schuster L."/>
            <person name="Cowan T.M."/>
            <person name="Smanski M.J."/>
            <person name="Chevrette M.G."/>
            <person name="De Carvalho L.P.S."/>
            <person name="Shen B."/>
        </authorList>
    </citation>
    <scope>NUCLEOTIDE SEQUENCE [LARGE SCALE GENOMIC DNA]</scope>
    <source>
        <strain evidence="3 4">NPDC001390</strain>
    </source>
</reference>
<dbReference type="PANTHER" id="PTHR21340">
    <property type="entry name" value="DIADENOSINE 5,5-P1,P4-TETRAPHOSPHATE PYROPHOSPHOHYDROLASE MUTT"/>
    <property type="match status" value="1"/>
</dbReference>
<dbReference type="Gene3D" id="3.90.79.10">
    <property type="entry name" value="Nucleoside Triphosphate Pyrophosphohydrolase"/>
    <property type="match status" value="1"/>
</dbReference>
<dbReference type="CDD" id="cd03673">
    <property type="entry name" value="NUDIX_Ap6A_hydrolase"/>
    <property type="match status" value="1"/>
</dbReference>